<evidence type="ECO:0000313" key="2">
    <source>
        <dbReference type="Proteomes" id="UP001589610"/>
    </source>
</evidence>
<protein>
    <recommendedName>
        <fullName evidence="3">Sigma factor regulator C-terminal domain-containing protein</fullName>
    </recommendedName>
</protein>
<dbReference type="EMBL" id="JBHMBS010000016">
    <property type="protein sequence ID" value="MFB9679461.1"/>
    <property type="molecule type" value="Genomic_DNA"/>
</dbReference>
<evidence type="ECO:0008006" key="3">
    <source>
        <dbReference type="Google" id="ProtNLM"/>
    </source>
</evidence>
<evidence type="ECO:0000313" key="1">
    <source>
        <dbReference type="EMBL" id="MFB9679461.1"/>
    </source>
</evidence>
<accession>A0ABV5TK27</accession>
<proteinExistence type="predicted"/>
<gene>
    <name evidence="1" type="ORF">ACFFRH_28605</name>
</gene>
<dbReference type="RefSeq" id="WP_344747596.1">
    <property type="nucleotide sequence ID" value="NZ_BAAAWW010000133.1"/>
</dbReference>
<reference evidence="1 2" key="1">
    <citation type="submission" date="2024-09" db="EMBL/GenBank/DDBJ databases">
        <authorList>
            <person name="Sun Q."/>
            <person name="Mori K."/>
        </authorList>
    </citation>
    <scope>NUCLEOTIDE SEQUENCE [LARGE SCALE GENOMIC DNA]</scope>
    <source>
        <strain evidence="1 2">JCM 3028</strain>
    </source>
</reference>
<sequence>MNTREPDWAYAAKSLLKVLVVAAALFLALNVAERVLWLFVGFDDERTALVYGTAARVVNPDKRLTYGYSDGGGLLGTTYTLRGEPRRAGPSEDRKEYEITEDLFGAVRASSFDGPSGSLADTIDSVDWELGVDRAVTEEARKTVDALPQTLRAVAVLEFTHPMTTEQLVAFNRRHEFCGGWDVSYIYSPYYYDDSSYDPPLSAVVWNRGLTKEPWEDLTYRCETEPEAALAEFRRWVGLLDDGDDLEEFELSHASLTGTAKEGVVYGLVIDSWKLADLRKLLDDPEVRTVNLTDVAFDLG</sequence>
<dbReference type="Proteomes" id="UP001589610">
    <property type="component" value="Unassembled WGS sequence"/>
</dbReference>
<keyword evidence="2" id="KW-1185">Reference proteome</keyword>
<comment type="caution">
    <text evidence="1">The sequence shown here is derived from an EMBL/GenBank/DDBJ whole genome shotgun (WGS) entry which is preliminary data.</text>
</comment>
<organism evidence="1 2">
    <name type="scientific">Streptosporangium vulgare</name>
    <dbReference type="NCBI Taxonomy" id="46190"/>
    <lineage>
        <taxon>Bacteria</taxon>
        <taxon>Bacillati</taxon>
        <taxon>Actinomycetota</taxon>
        <taxon>Actinomycetes</taxon>
        <taxon>Streptosporangiales</taxon>
        <taxon>Streptosporangiaceae</taxon>
        <taxon>Streptosporangium</taxon>
    </lineage>
</organism>
<name>A0ABV5TK27_9ACTN</name>